<accession>A0A1W2FQW0</accession>
<feature type="transmembrane region" description="Helical" evidence="1">
    <location>
        <begin position="116"/>
        <end position="135"/>
    </location>
</feature>
<name>A0A1W2FQW0_KIBAR</name>
<protein>
    <recommendedName>
        <fullName evidence="4">DUF998 domain-containing protein</fullName>
    </recommendedName>
</protein>
<evidence type="ECO:0000313" key="3">
    <source>
        <dbReference type="Proteomes" id="UP000192674"/>
    </source>
</evidence>
<keyword evidence="3" id="KW-1185">Reference proteome</keyword>
<keyword evidence="1" id="KW-0812">Transmembrane</keyword>
<evidence type="ECO:0008006" key="4">
    <source>
        <dbReference type="Google" id="ProtNLM"/>
    </source>
</evidence>
<dbReference type="Pfam" id="PF06197">
    <property type="entry name" value="DUF998"/>
    <property type="match status" value="1"/>
</dbReference>
<sequence>MVFVTPAALHLSRIAVTMAAGAMLVVAYLNIDLVQQVSPIFDPVSDYVYYNGVAFVVSVLLLMAGGFAVTTGLTRAGVPHSAGVKVLFGLWFLGLTLVAIFPGNPSVDVSTVAGEIHRFGGAVFLTSLPVACWLLARSLRDHPVWMVTAGRLRGVAVVGVLTAASFGVAQFVQWLPQGLLERFALTAEVALVIVLALTIRRAAR</sequence>
<dbReference type="Proteomes" id="UP000192674">
    <property type="component" value="Unassembled WGS sequence"/>
</dbReference>
<feature type="transmembrane region" description="Helical" evidence="1">
    <location>
        <begin position="155"/>
        <end position="176"/>
    </location>
</feature>
<evidence type="ECO:0000313" key="2">
    <source>
        <dbReference type="EMBL" id="SMD24102.1"/>
    </source>
</evidence>
<dbReference type="AlphaFoldDB" id="A0A1W2FQW0"/>
<keyword evidence="1" id="KW-1133">Transmembrane helix</keyword>
<reference evidence="2 3" key="1">
    <citation type="submission" date="2017-04" db="EMBL/GenBank/DDBJ databases">
        <authorList>
            <person name="Afonso C.L."/>
            <person name="Miller P.J."/>
            <person name="Scott M.A."/>
            <person name="Spackman E."/>
            <person name="Goraichik I."/>
            <person name="Dimitrov K.M."/>
            <person name="Suarez D.L."/>
            <person name="Swayne D.E."/>
        </authorList>
    </citation>
    <scope>NUCLEOTIDE SEQUENCE [LARGE SCALE GENOMIC DNA]</scope>
    <source>
        <strain evidence="2 3">DSM 43828</strain>
    </source>
</reference>
<evidence type="ECO:0000256" key="1">
    <source>
        <dbReference type="SAM" id="Phobius"/>
    </source>
</evidence>
<dbReference type="InterPro" id="IPR009339">
    <property type="entry name" value="DUF998"/>
</dbReference>
<gene>
    <name evidence="2" type="ORF">SAMN05661093_08349</name>
</gene>
<organism evidence="2 3">
    <name type="scientific">Kibdelosporangium aridum</name>
    <dbReference type="NCBI Taxonomy" id="2030"/>
    <lineage>
        <taxon>Bacteria</taxon>
        <taxon>Bacillati</taxon>
        <taxon>Actinomycetota</taxon>
        <taxon>Actinomycetes</taxon>
        <taxon>Pseudonocardiales</taxon>
        <taxon>Pseudonocardiaceae</taxon>
        <taxon>Kibdelosporangium</taxon>
    </lineage>
</organism>
<feature type="transmembrane region" description="Helical" evidence="1">
    <location>
        <begin position="49"/>
        <end position="74"/>
    </location>
</feature>
<dbReference type="EMBL" id="FWXV01000010">
    <property type="protein sequence ID" value="SMD24102.1"/>
    <property type="molecule type" value="Genomic_DNA"/>
</dbReference>
<feature type="transmembrane region" description="Helical" evidence="1">
    <location>
        <begin position="182"/>
        <end position="199"/>
    </location>
</feature>
<keyword evidence="1" id="KW-0472">Membrane</keyword>
<feature type="transmembrane region" description="Helical" evidence="1">
    <location>
        <begin position="86"/>
        <end position="104"/>
    </location>
</feature>
<feature type="transmembrane region" description="Helical" evidence="1">
    <location>
        <begin position="7"/>
        <end position="29"/>
    </location>
</feature>
<proteinExistence type="predicted"/>